<gene>
    <name evidence="2" type="primary">kduD</name>
    <name evidence="2" type="ORF">MES5069_270191</name>
</gene>
<evidence type="ECO:0000313" key="3">
    <source>
        <dbReference type="Proteomes" id="UP001153050"/>
    </source>
</evidence>
<dbReference type="InterPro" id="IPR020904">
    <property type="entry name" value="Sc_DH/Rdtase_CS"/>
</dbReference>
<organism evidence="2 3">
    <name type="scientific">Mesorhizobium escarrei</name>
    <dbReference type="NCBI Taxonomy" id="666018"/>
    <lineage>
        <taxon>Bacteria</taxon>
        <taxon>Pseudomonadati</taxon>
        <taxon>Pseudomonadota</taxon>
        <taxon>Alphaproteobacteria</taxon>
        <taxon>Hyphomicrobiales</taxon>
        <taxon>Phyllobacteriaceae</taxon>
        <taxon>Mesorhizobium</taxon>
    </lineage>
</organism>
<dbReference type="GO" id="GO:0047001">
    <property type="term" value="F:2-dehydro-3-deoxy-D-gluconate 5-dehydrogenase activity"/>
    <property type="evidence" value="ECO:0007669"/>
    <property type="project" value="UniProtKB-EC"/>
</dbReference>
<dbReference type="Gene3D" id="3.40.50.720">
    <property type="entry name" value="NAD(P)-binding Rossmann-like Domain"/>
    <property type="match status" value="1"/>
</dbReference>
<keyword evidence="2" id="KW-0560">Oxidoreductase</keyword>
<dbReference type="Proteomes" id="UP001153050">
    <property type="component" value="Unassembled WGS sequence"/>
</dbReference>
<dbReference type="PRINTS" id="PR00081">
    <property type="entry name" value="GDHRDH"/>
</dbReference>
<dbReference type="PROSITE" id="PS00061">
    <property type="entry name" value="ADH_SHORT"/>
    <property type="match status" value="1"/>
</dbReference>
<protein>
    <submittedName>
        <fullName evidence="2">2-dehydro-3-deoxy-D-gluconate 5-dehydrogenase</fullName>
        <ecNumber evidence="2">1.1.1.127</ecNumber>
    </submittedName>
</protein>
<accession>A0ABN8JTX1</accession>
<dbReference type="PRINTS" id="PR00080">
    <property type="entry name" value="SDRFAMILY"/>
</dbReference>
<keyword evidence="3" id="KW-1185">Reference proteome</keyword>
<evidence type="ECO:0000256" key="1">
    <source>
        <dbReference type="ARBA" id="ARBA00006484"/>
    </source>
</evidence>
<name>A0ABN8JTX1_9HYPH</name>
<dbReference type="RefSeq" id="WP_254018568.1">
    <property type="nucleotide sequence ID" value="NZ_CAKXZT010000121.1"/>
</dbReference>
<sequence>MTESTWSTRFFAGKNVVITGGTTGIGNGIASAFAEAGATVHATGATAAEVETARGYGSAIVYSVLDVRDTAAVNEYAIQFTSVAALVNCAGVNLRAAEFTAQGFETVVDINLTGSMRCASAFRSALSNGGAILNIASMFAFFGAPHAPAYAASKGAIVQLTKSLAIAYAEAGIRVNALAPGWIETAMTAVPRADPTRNAELMKRTPMGRWGTPGDLTGPALFLCSPLAGFVTGAILPVDGGYLIA</sequence>
<dbReference type="EMBL" id="CAKXZT010000121">
    <property type="protein sequence ID" value="CAH2400991.1"/>
    <property type="molecule type" value="Genomic_DNA"/>
</dbReference>
<proteinExistence type="inferred from homology"/>
<reference evidence="2 3" key="1">
    <citation type="submission" date="2022-03" db="EMBL/GenBank/DDBJ databases">
        <authorList>
            <person name="Brunel B."/>
        </authorList>
    </citation>
    <scope>NUCLEOTIDE SEQUENCE [LARGE SCALE GENOMIC DNA]</scope>
    <source>
        <strain evidence="2">STM5069sample</strain>
    </source>
</reference>
<comment type="caution">
    <text evidence="2">The sequence shown here is derived from an EMBL/GenBank/DDBJ whole genome shotgun (WGS) entry which is preliminary data.</text>
</comment>
<dbReference type="InterPro" id="IPR036291">
    <property type="entry name" value="NAD(P)-bd_dom_sf"/>
</dbReference>
<dbReference type="Pfam" id="PF13561">
    <property type="entry name" value="adh_short_C2"/>
    <property type="match status" value="1"/>
</dbReference>
<comment type="similarity">
    <text evidence="1">Belongs to the short-chain dehydrogenases/reductases (SDR) family.</text>
</comment>
<dbReference type="InterPro" id="IPR002347">
    <property type="entry name" value="SDR_fam"/>
</dbReference>
<evidence type="ECO:0000313" key="2">
    <source>
        <dbReference type="EMBL" id="CAH2400991.1"/>
    </source>
</evidence>
<dbReference type="PANTHER" id="PTHR42760">
    <property type="entry name" value="SHORT-CHAIN DEHYDROGENASES/REDUCTASES FAMILY MEMBER"/>
    <property type="match status" value="1"/>
</dbReference>
<dbReference type="EC" id="1.1.1.127" evidence="2"/>
<dbReference type="SUPFAM" id="SSF51735">
    <property type="entry name" value="NAD(P)-binding Rossmann-fold domains"/>
    <property type="match status" value="1"/>
</dbReference>